<dbReference type="Proteomes" id="UP000677584">
    <property type="component" value="Segment"/>
</dbReference>
<keyword evidence="2" id="KW-1185">Reference proteome</keyword>
<reference evidence="1" key="1">
    <citation type="submission" date="2020-09" db="EMBL/GenBank/DDBJ databases">
        <title>Leviviricetes taxonomy.</title>
        <authorList>
            <person name="Stockdale S.R."/>
            <person name="Callanan J."/>
            <person name="Adriaenssens E.M."/>
            <person name="Kuhn J.H."/>
            <person name="Rumnieks J."/>
            <person name="Shkoporov A."/>
            <person name="Draper L.A."/>
            <person name="Ross P."/>
            <person name="Hill C."/>
        </authorList>
    </citation>
    <scope>NUCLEOTIDE SEQUENCE</scope>
</reference>
<dbReference type="RefSeq" id="YP_010770169.1">
    <property type="nucleotide sequence ID" value="NC_074185.1"/>
</dbReference>
<evidence type="ECO:0000313" key="2">
    <source>
        <dbReference type="Proteomes" id="UP000677584"/>
    </source>
</evidence>
<organism evidence="1 2">
    <name type="scientific">ssRNA phage SRR6960799_2</name>
    <dbReference type="NCBI Taxonomy" id="2786576"/>
    <lineage>
        <taxon>Viruses</taxon>
        <taxon>Riboviria</taxon>
        <taxon>Orthornavirae</taxon>
        <taxon>Lenarviricota</taxon>
        <taxon>Leviviricetes</taxon>
        <taxon>Timlovirales</taxon>
        <taxon>Blumeviridae</taxon>
        <taxon>Kahraivirus</taxon>
        <taxon>Kahraivirus borboradaptatum</taxon>
    </lineage>
</organism>
<proteinExistence type="predicted"/>
<protein>
    <submittedName>
        <fullName evidence="1">Uncharacterized protein</fullName>
    </submittedName>
</protein>
<sequence length="51" mass="5335">MDIESISTLIRAVASGELDSIEAERLLNAVARAKAGVPTGPEQGSNTHTKE</sequence>
<accession>A0A8S5L418</accession>
<name>A0A8S5L418_9VIRU</name>
<dbReference type="GeneID" id="80399406"/>
<dbReference type="KEGG" id="vg:80399406"/>
<evidence type="ECO:0000313" key="1">
    <source>
        <dbReference type="EMBL" id="DAD52267.1"/>
    </source>
</evidence>
<dbReference type="EMBL" id="BK014053">
    <property type="protein sequence ID" value="DAD52267.1"/>
    <property type="molecule type" value="Genomic_RNA"/>
</dbReference>
<gene>
    <name evidence="1" type="primary">SRR6960799_2_1</name>
</gene>